<dbReference type="Proteomes" id="UP000477543">
    <property type="component" value="Unassembled WGS sequence"/>
</dbReference>
<dbReference type="AlphaFoldDB" id="A0A6L9GAH0"/>
<protein>
    <submittedName>
        <fullName evidence="1">Uncharacterized protein</fullName>
    </submittedName>
</protein>
<dbReference type="RefSeq" id="WP_161450235.1">
    <property type="nucleotide sequence ID" value="NZ_WYDN01000040.1"/>
</dbReference>
<gene>
    <name evidence="1" type="ORF">GT020_18030</name>
</gene>
<sequence length="101" mass="11853">METLQNPYHTFVAYNEGATRQQRAHVYFSDFKELLGPIQPHVVELMANCETYYHNLVDALFDDGDVTLEELRGYVFGVAVAFEIEPAEREWLHDAFWWVLK</sequence>
<dbReference type="EMBL" id="WYDN01000040">
    <property type="protein sequence ID" value="NAZ17933.1"/>
    <property type="molecule type" value="Genomic_DNA"/>
</dbReference>
<proteinExistence type="predicted"/>
<accession>A0A6L9GAH0</accession>
<reference evidence="1 2" key="1">
    <citation type="submission" date="2020-01" db="EMBL/GenBank/DDBJ databases">
        <title>Glutamicibacter soli M275.</title>
        <authorList>
            <person name="Meng X."/>
        </authorList>
    </citation>
    <scope>NUCLEOTIDE SEQUENCE [LARGE SCALE GENOMIC DNA]</scope>
    <source>
        <strain evidence="1 2">M275</strain>
    </source>
</reference>
<name>A0A6L9GAH0_9MICC</name>
<comment type="caution">
    <text evidence="1">The sequence shown here is derived from an EMBL/GenBank/DDBJ whole genome shotgun (WGS) entry which is preliminary data.</text>
</comment>
<organism evidence="1 2">
    <name type="scientific">Glutamicibacter soli</name>
    <dbReference type="NCBI Taxonomy" id="453836"/>
    <lineage>
        <taxon>Bacteria</taxon>
        <taxon>Bacillati</taxon>
        <taxon>Actinomycetota</taxon>
        <taxon>Actinomycetes</taxon>
        <taxon>Micrococcales</taxon>
        <taxon>Micrococcaceae</taxon>
        <taxon>Glutamicibacter</taxon>
    </lineage>
</organism>
<evidence type="ECO:0000313" key="1">
    <source>
        <dbReference type="EMBL" id="NAZ17933.1"/>
    </source>
</evidence>
<evidence type="ECO:0000313" key="2">
    <source>
        <dbReference type="Proteomes" id="UP000477543"/>
    </source>
</evidence>